<feature type="transmembrane region" description="Helical" evidence="6">
    <location>
        <begin position="244"/>
        <end position="264"/>
    </location>
</feature>
<feature type="transmembrane region" description="Helical" evidence="6">
    <location>
        <begin position="271"/>
        <end position="290"/>
    </location>
</feature>
<dbReference type="SUPFAM" id="SSF63712">
    <property type="entry name" value="Nicotinic receptor ligand binding domain-like"/>
    <property type="match status" value="1"/>
</dbReference>
<evidence type="ECO:0000259" key="8">
    <source>
        <dbReference type="Pfam" id="PF02931"/>
    </source>
</evidence>
<reference evidence="9" key="2">
    <citation type="submission" date="2025-05" db="UniProtKB">
        <authorList>
            <consortium name="EnsemblMetazoa"/>
        </authorList>
    </citation>
    <scope>IDENTIFICATION</scope>
    <source>
        <strain evidence="9">Foshan</strain>
    </source>
</reference>
<protein>
    <recommendedName>
        <fullName evidence="8">Neurotransmitter-gated ion-channel ligand-binding domain-containing protein</fullName>
    </recommendedName>
</protein>
<feature type="region of interest" description="Disordered" evidence="5">
    <location>
        <begin position="363"/>
        <end position="383"/>
    </location>
</feature>
<evidence type="ECO:0000256" key="2">
    <source>
        <dbReference type="ARBA" id="ARBA00022692"/>
    </source>
</evidence>
<organism evidence="9 10">
    <name type="scientific">Aedes albopictus</name>
    <name type="common">Asian tiger mosquito</name>
    <name type="synonym">Stegomyia albopicta</name>
    <dbReference type="NCBI Taxonomy" id="7160"/>
    <lineage>
        <taxon>Eukaryota</taxon>
        <taxon>Metazoa</taxon>
        <taxon>Ecdysozoa</taxon>
        <taxon>Arthropoda</taxon>
        <taxon>Hexapoda</taxon>
        <taxon>Insecta</taxon>
        <taxon>Pterygota</taxon>
        <taxon>Neoptera</taxon>
        <taxon>Endopterygota</taxon>
        <taxon>Diptera</taxon>
        <taxon>Nematocera</taxon>
        <taxon>Culicoidea</taxon>
        <taxon>Culicidae</taxon>
        <taxon>Culicinae</taxon>
        <taxon>Aedini</taxon>
        <taxon>Aedes</taxon>
        <taxon>Stegomyia</taxon>
    </lineage>
</organism>
<keyword evidence="4 6" id="KW-0472">Membrane</keyword>
<reference evidence="10" key="1">
    <citation type="journal article" date="2015" name="Proc. Natl. Acad. Sci. U.S.A.">
        <title>Genome sequence of the Asian Tiger mosquito, Aedes albopictus, reveals insights into its biology, genetics, and evolution.</title>
        <authorList>
            <person name="Chen X.G."/>
            <person name="Jiang X."/>
            <person name="Gu J."/>
            <person name="Xu M."/>
            <person name="Wu Y."/>
            <person name="Deng Y."/>
            <person name="Zhang C."/>
            <person name="Bonizzoni M."/>
            <person name="Dermauw W."/>
            <person name="Vontas J."/>
            <person name="Armbruster P."/>
            <person name="Huang X."/>
            <person name="Yang Y."/>
            <person name="Zhang H."/>
            <person name="He W."/>
            <person name="Peng H."/>
            <person name="Liu Y."/>
            <person name="Wu K."/>
            <person name="Chen J."/>
            <person name="Lirakis M."/>
            <person name="Topalis P."/>
            <person name="Van Leeuwen T."/>
            <person name="Hall A.B."/>
            <person name="Jiang X."/>
            <person name="Thorpe C."/>
            <person name="Mueller R.L."/>
            <person name="Sun C."/>
            <person name="Waterhouse R.M."/>
            <person name="Yan G."/>
            <person name="Tu Z.J."/>
            <person name="Fang X."/>
            <person name="James A.A."/>
        </authorList>
    </citation>
    <scope>NUCLEOTIDE SEQUENCE [LARGE SCALE GENOMIC DNA]</scope>
    <source>
        <strain evidence="10">Foshan</strain>
    </source>
</reference>
<dbReference type="RefSeq" id="XP_062704739.1">
    <property type="nucleotide sequence ID" value="XM_062848755.1"/>
</dbReference>
<feature type="signal peptide" evidence="7">
    <location>
        <begin position="1"/>
        <end position="18"/>
    </location>
</feature>
<dbReference type="InterPro" id="IPR006201">
    <property type="entry name" value="Neur_channel"/>
</dbReference>
<keyword evidence="2 6" id="KW-0812">Transmembrane</keyword>
<dbReference type="InterPro" id="IPR036719">
    <property type="entry name" value="Neuro-gated_channel_TM_sf"/>
</dbReference>
<keyword evidence="7" id="KW-0732">Signal</keyword>
<feature type="domain" description="Neurotransmitter-gated ion-channel ligand-binding" evidence="8">
    <location>
        <begin position="36"/>
        <end position="238"/>
    </location>
</feature>
<dbReference type="EnsemblMetazoa" id="AALFPA23_007332.R9720">
    <property type="protein sequence ID" value="AALFPA23_007332.P9720"/>
    <property type="gene ID" value="AALFPA23_007332"/>
</dbReference>
<sequence length="436" mass="49825">MKLLIVLFVIQNIDKIVALINCALEPSAPDAILRKKLLCGQYDSSERPVKKFTDPVVVSMHMVLQNFDIEDDRQKLFINVWIRLSWQDQFLVWDPREHTGIKDLMVDSKDIWLPDMMPYSAYYSNNLDATCTSPKCSVLFNGEVRCIPACDYHSLCYTDFTNWPFDRMNCTIRFGMWAEYANEVDFTADGMSFISNQTNSHNQWIITATNVSKHTDPSDINGTTIYPSVVYNFILERHSGVHCAIILTPAFVMISLNLVSLWINCCFVERLIMLSVSVFIHFLFIVNMYWQVPYSGSTVPVFMIFFRDSLIITASLLISTVFIKHLYLSAKPIPAVLGSTVTVLTGNSLGKWFFNLETTADPEDETMEENRPNEESPNETTRDTAILVGEQPTESVEKPSKLDDKTRVFAKVLDRLLFIVGFVSYTLMIITLIPRN</sequence>
<comment type="subcellular location">
    <subcellularLocation>
        <location evidence="1">Membrane</location>
    </subcellularLocation>
</comment>
<feature type="transmembrane region" description="Helical" evidence="6">
    <location>
        <begin position="302"/>
        <end position="323"/>
    </location>
</feature>
<dbReference type="SUPFAM" id="SSF90112">
    <property type="entry name" value="Neurotransmitter-gated ion-channel transmembrane pore"/>
    <property type="match status" value="1"/>
</dbReference>
<dbReference type="GeneID" id="134287045"/>
<evidence type="ECO:0000313" key="9">
    <source>
        <dbReference type="EnsemblMetazoa" id="AALFPA23_007332.P9720"/>
    </source>
</evidence>
<feature type="chain" id="PRO_5047354191" description="Neurotransmitter-gated ion-channel ligand-binding domain-containing protein" evidence="7">
    <location>
        <begin position="19"/>
        <end position="436"/>
    </location>
</feature>
<proteinExistence type="predicted"/>
<evidence type="ECO:0000256" key="7">
    <source>
        <dbReference type="SAM" id="SignalP"/>
    </source>
</evidence>
<dbReference type="CDD" id="cd18989">
    <property type="entry name" value="LGIC_ECD_cation"/>
    <property type="match status" value="1"/>
</dbReference>
<dbReference type="Pfam" id="PF02931">
    <property type="entry name" value="Neur_chan_LBD"/>
    <property type="match status" value="1"/>
</dbReference>
<evidence type="ECO:0000256" key="6">
    <source>
        <dbReference type="SAM" id="Phobius"/>
    </source>
</evidence>
<keyword evidence="10" id="KW-1185">Reference proteome</keyword>
<dbReference type="Proteomes" id="UP000069940">
    <property type="component" value="Unassembled WGS sequence"/>
</dbReference>
<evidence type="ECO:0000256" key="3">
    <source>
        <dbReference type="ARBA" id="ARBA00022989"/>
    </source>
</evidence>
<keyword evidence="3 6" id="KW-1133">Transmembrane helix</keyword>
<accession>A0ABM1YAH2</accession>
<evidence type="ECO:0000256" key="1">
    <source>
        <dbReference type="ARBA" id="ARBA00004370"/>
    </source>
</evidence>
<feature type="transmembrane region" description="Helical" evidence="6">
    <location>
        <begin position="416"/>
        <end position="433"/>
    </location>
</feature>
<dbReference type="InterPro" id="IPR036734">
    <property type="entry name" value="Neur_chan_lig-bd_sf"/>
</dbReference>
<name>A0ABM1YAH2_AEDAL</name>
<dbReference type="InterPro" id="IPR006202">
    <property type="entry name" value="Neur_chan_lig-bd"/>
</dbReference>
<evidence type="ECO:0000313" key="10">
    <source>
        <dbReference type="Proteomes" id="UP000069940"/>
    </source>
</evidence>
<evidence type="ECO:0000256" key="5">
    <source>
        <dbReference type="SAM" id="MobiDB-lite"/>
    </source>
</evidence>
<dbReference type="PANTHER" id="PTHR18945">
    <property type="entry name" value="NEUROTRANSMITTER GATED ION CHANNEL"/>
    <property type="match status" value="1"/>
</dbReference>
<evidence type="ECO:0000256" key="4">
    <source>
        <dbReference type="ARBA" id="ARBA00023136"/>
    </source>
</evidence>
<dbReference type="Gene3D" id="2.70.170.10">
    <property type="entry name" value="Neurotransmitter-gated ion-channel ligand-binding domain"/>
    <property type="match status" value="1"/>
</dbReference>